<accession>A0A0F6W7J6</accession>
<feature type="compositionally biased region" description="Polar residues" evidence="1">
    <location>
        <begin position="22"/>
        <end position="31"/>
    </location>
</feature>
<sequence length="56" mass="6008">MRAVGGIDRPRAADGRARAGGTWTSTCTSTVRPAPRSRRDRSGERVGARALIRGTR</sequence>
<feature type="compositionally biased region" description="Basic and acidic residues" evidence="1">
    <location>
        <begin position="8"/>
        <end position="17"/>
    </location>
</feature>
<protein>
    <submittedName>
        <fullName evidence="2">Uncharacterized protein</fullName>
    </submittedName>
</protein>
<dbReference type="STRING" id="927083.DB32_006585"/>
<organism evidence="2 3">
    <name type="scientific">Sandaracinus amylolyticus</name>
    <dbReference type="NCBI Taxonomy" id="927083"/>
    <lineage>
        <taxon>Bacteria</taxon>
        <taxon>Pseudomonadati</taxon>
        <taxon>Myxococcota</taxon>
        <taxon>Polyangia</taxon>
        <taxon>Polyangiales</taxon>
        <taxon>Sandaracinaceae</taxon>
        <taxon>Sandaracinus</taxon>
    </lineage>
</organism>
<dbReference type="Proteomes" id="UP000034883">
    <property type="component" value="Chromosome"/>
</dbReference>
<feature type="region of interest" description="Disordered" evidence="1">
    <location>
        <begin position="1"/>
        <end position="56"/>
    </location>
</feature>
<evidence type="ECO:0000313" key="3">
    <source>
        <dbReference type="Proteomes" id="UP000034883"/>
    </source>
</evidence>
<reference evidence="2 3" key="1">
    <citation type="submission" date="2015-03" db="EMBL/GenBank/DDBJ databases">
        <title>Genome assembly of Sandaracinus amylolyticus DSM 53668.</title>
        <authorList>
            <person name="Sharma G."/>
            <person name="Subramanian S."/>
        </authorList>
    </citation>
    <scope>NUCLEOTIDE SEQUENCE [LARGE SCALE GENOMIC DNA]</scope>
    <source>
        <strain evidence="2 3">DSM 53668</strain>
    </source>
</reference>
<dbReference type="EMBL" id="CP011125">
    <property type="protein sequence ID" value="AKF09436.1"/>
    <property type="molecule type" value="Genomic_DNA"/>
</dbReference>
<proteinExistence type="predicted"/>
<evidence type="ECO:0000256" key="1">
    <source>
        <dbReference type="SAM" id="MobiDB-lite"/>
    </source>
</evidence>
<keyword evidence="3" id="KW-1185">Reference proteome</keyword>
<dbReference type="AlphaFoldDB" id="A0A0F6W7J6"/>
<gene>
    <name evidence="2" type="ORF">DB32_006585</name>
</gene>
<evidence type="ECO:0000313" key="2">
    <source>
        <dbReference type="EMBL" id="AKF09436.1"/>
    </source>
</evidence>
<dbReference type="KEGG" id="samy:DB32_006585"/>
<name>A0A0F6W7J6_9BACT</name>